<dbReference type="Proteomes" id="UP001602245">
    <property type="component" value="Unassembled WGS sequence"/>
</dbReference>
<evidence type="ECO:0000313" key="4">
    <source>
        <dbReference type="Proteomes" id="UP001602245"/>
    </source>
</evidence>
<keyword evidence="4" id="KW-1185">Reference proteome</keyword>
<evidence type="ECO:0000313" key="3">
    <source>
        <dbReference type="EMBL" id="MFF5297266.1"/>
    </source>
</evidence>
<feature type="transmembrane region" description="Helical" evidence="2">
    <location>
        <begin position="49"/>
        <end position="68"/>
    </location>
</feature>
<keyword evidence="2" id="KW-0812">Transmembrane</keyword>
<keyword evidence="2" id="KW-1133">Transmembrane helix</keyword>
<feature type="transmembrane region" description="Helical" evidence="2">
    <location>
        <begin position="20"/>
        <end position="43"/>
    </location>
</feature>
<dbReference type="EMBL" id="JBIAZU010000010">
    <property type="protein sequence ID" value="MFF5297266.1"/>
    <property type="molecule type" value="Genomic_DNA"/>
</dbReference>
<protein>
    <submittedName>
        <fullName evidence="3">Uncharacterized protein</fullName>
    </submittedName>
</protein>
<sequence length="114" mass="12290">MIDLVRWLLSSWPRVMRAVVLMAAPIVGILVFLALVATIVFYLKVDPRRWGAVVGLGVVAMTVGKVVVSVRRWVAGRGGLPATKLPPAGQEQITRPEGGAGADRDDDDDDDLSR</sequence>
<keyword evidence="2" id="KW-0472">Membrane</keyword>
<feature type="compositionally biased region" description="Acidic residues" evidence="1">
    <location>
        <begin position="104"/>
        <end position="114"/>
    </location>
</feature>
<evidence type="ECO:0000256" key="2">
    <source>
        <dbReference type="SAM" id="Phobius"/>
    </source>
</evidence>
<feature type="region of interest" description="Disordered" evidence="1">
    <location>
        <begin position="78"/>
        <end position="114"/>
    </location>
</feature>
<reference evidence="3 4" key="1">
    <citation type="submission" date="2024-10" db="EMBL/GenBank/DDBJ databases">
        <title>The Natural Products Discovery Center: Release of the First 8490 Sequenced Strains for Exploring Actinobacteria Biosynthetic Diversity.</title>
        <authorList>
            <person name="Kalkreuter E."/>
            <person name="Kautsar S.A."/>
            <person name="Yang D."/>
            <person name="Bader C.D."/>
            <person name="Teijaro C.N."/>
            <person name="Fluegel L."/>
            <person name="Davis C.M."/>
            <person name="Simpson J.R."/>
            <person name="Lauterbach L."/>
            <person name="Steele A.D."/>
            <person name="Gui C."/>
            <person name="Meng S."/>
            <person name="Li G."/>
            <person name="Viehrig K."/>
            <person name="Ye F."/>
            <person name="Su P."/>
            <person name="Kiefer A.F."/>
            <person name="Nichols A."/>
            <person name="Cepeda A.J."/>
            <person name="Yan W."/>
            <person name="Fan B."/>
            <person name="Jiang Y."/>
            <person name="Adhikari A."/>
            <person name="Zheng C.-J."/>
            <person name="Schuster L."/>
            <person name="Cowan T.M."/>
            <person name="Smanski M.J."/>
            <person name="Chevrette M.G."/>
            <person name="De Carvalho L.P.S."/>
            <person name="Shen B."/>
        </authorList>
    </citation>
    <scope>NUCLEOTIDE SEQUENCE [LARGE SCALE GENOMIC DNA]</scope>
    <source>
        <strain evidence="3 4">NPDC000087</strain>
    </source>
</reference>
<comment type="caution">
    <text evidence="3">The sequence shown here is derived from an EMBL/GenBank/DDBJ whole genome shotgun (WGS) entry which is preliminary data.</text>
</comment>
<accession>A0ABW6WVH7</accession>
<name>A0ABW6WVH7_9ACTN</name>
<evidence type="ECO:0000256" key="1">
    <source>
        <dbReference type="SAM" id="MobiDB-lite"/>
    </source>
</evidence>
<gene>
    <name evidence="3" type="ORF">ACFY35_48225</name>
</gene>
<dbReference type="RefSeq" id="WP_157296366.1">
    <property type="nucleotide sequence ID" value="NZ_JBIAZU010000010.1"/>
</dbReference>
<proteinExistence type="predicted"/>
<organism evidence="3 4">
    <name type="scientific">Paractinoplanes globisporus</name>
    <dbReference type="NCBI Taxonomy" id="113565"/>
    <lineage>
        <taxon>Bacteria</taxon>
        <taxon>Bacillati</taxon>
        <taxon>Actinomycetota</taxon>
        <taxon>Actinomycetes</taxon>
        <taxon>Micromonosporales</taxon>
        <taxon>Micromonosporaceae</taxon>
        <taxon>Paractinoplanes</taxon>
    </lineage>
</organism>